<gene>
    <name evidence="6" type="primary">ybaK</name>
    <name evidence="6" type="ORF">HMPREF9225_1767</name>
</gene>
<dbReference type="InterPro" id="IPR004369">
    <property type="entry name" value="Prolyl-tRNA_editing_YbaK/EbsC"/>
</dbReference>
<organism evidence="6 7">
    <name type="scientific">Peptoniphilus duerdenii ATCC BAA-1640</name>
    <dbReference type="NCBI Taxonomy" id="862517"/>
    <lineage>
        <taxon>Bacteria</taxon>
        <taxon>Bacillati</taxon>
        <taxon>Bacillota</taxon>
        <taxon>Tissierellia</taxon>
        <taxon>Tissierellales</taxon>
        <taxon>Peptoniphilaceae</taxon>
        <taxon>Peptoniphilus</taxon>
    </lineage>
</organism>
<evidence type="ECO:0000256" key="1">
    <source>
        <dbReference type="ARBA" id="ARBA00009798"/>
    </source>
</evidence>
<dbReference type="Gene3D" id="3.90.960.10">
    <property type="entry name" value="YbaK/aminoacyl-tRNA synthetase-associated domain"/>
    <property type="match status" value="1"/>
</dbReference>
<evidence type="ECO:0000313" key="6">
    <source>
        <dbReference type="EMBL" id="EFM24631.1"/>
    </source>
</evidence>
<evidence type="ECO:0000259" key="5">
    <source>
        <dbReference type="Pfam" id="PF04073"/>
    </source>
</evidence>
<dbReference type="Pfam" id="PF04073">
    <property type="entry name" value="tRNA_edit"/>
    <property type="match status" value="1"/>
</dbReference>
<dbReference type="NCBIfam" id="TIGR00011">
    <property type="entry name" value="YbaK_EbsC"/>
    <property type="match status" value="1"/>
</dbReference>
<proteinExistence type="inferred from homology"/>
<accession>E0NNM8</accession>
<dbReference type="OrthoDB" id="9809296at2"/>
<evidence type="ECO:0000256" key="4">
    <source>
        <dbReference type="PIRNR" id="PIRNR006181"/>
    </source>
</evidence>
<sequence length="155" mass="17135">MKKTNVMRILDSHKINYRSSSYEPDEALSGVDAAEKLGVDTKMVYKTLVTESGDLNFVFVIPSDDNLDLKKAAKACGVKKIEMLKAKNLLPLTGYIHGGCSPVGMKKLFPTFIHKDAENLEEFYVSAGHIGEQIIINPKDLASLVNAKFCDLIKE</sequence>
<dbReference type="HOGENOM" id="CLU_094875_3_0_9"/>
<name>E0NNM8_9FIRM</name>
<dbReference type="PIRSF" id="PIRSF006181">
    <property type="entry name" value="EbsC_YbaK"/>
    <property type="match status" value="1"/>
</dbReference>
<dbReference type="Proteomes" id="UP000003280">
    <property type="component" value="Unassembled WGS sequence"/>
</dbReference>
<dbReference type="STRING" id="862517.HMPREF9225_1767"/>
<protein>
    <recommendedName>
        <fullName evidence="4">Cys-tRNA(Pro)/Cys-tRNA(Cys) deacylase</fullName>
        <ecNumber evidence="4">4.2.-.-</ecNumber>
    </recommendedName>
</protein>
<dbReference type="InterPro" id="IPR036754">
    <property type="entry name" value="YbaK/aa-tRNA-synt-asso_dom_sf"/>
</dbReference>
<dbReference type="AlphaFoldDB" id="E0NNM8"/>
<evidence type="ECO:0000256" key="2">
    <source>
        <dbReference type="ARBA" id="ARBA00022917"/>
    </source>
</evidence>
<keyword evidence="3 4" id="KW-0456">Lyase</keyword>
<dbReference type="GO" id="GO:0002161">
    <property type="term" value="F:aminoacyl-tRNA deacylase activity"/>
    <property type="evidence" value="ECO:0007669"/>
    <property type="project" value="InterPro"/>
</dbReference>
<evidence type="ECO:0000256" key="3">
    <source>
        <dbReference type="ARBA" id="ARBA00023239"/>
    </source>
</evidence>
<dbReference type="GO" id="GO:0016829">
    <property type="term" value="F:lyase activity"/>
    <property type="evidence" value="ECO:0007669"/>
    <property type="project" value="UniProtKB-KW"/>
</dbReference>
<dbReference type="PANTHER" id="PTHR30411:SF0">
    <property type="entry name" value="CYS-TRNA(PRO)_CYS-TRNA(CYS) DEACYLASE YBAK"/>
    <property type="match status" value="1"/>
</dbReference>
<comment type="caution">
    <text evidence="6">The sequence shown here is derived from an EMBL/GenBank/DDBJ whole genome shotgun (WGS) entry which is preliminary data.</text>
</comment>
<dbReference type="CDD" id="cd00002">
    <property type="entry name" value="YbaK_deacylase"/>
    <property type="match status" value="1"/>
</dbReference>
<dbReference type="SUPFAM" id="SSF55826">
    <property type="entry name" value="YbaK/ProRS associated domain"/>
    <property type="match status" value="1"/>
</dbReference>
<dbReference type="InterPro" id="IPR007214">
    <property type="entry name" value="YbaK/aa-tRNA-synth-assoc-dom"/>
</dbReference>
<dbReference type="GO" id="GO:0006412">
    <property type="term" value="P:translation"/>
    <property type="evidence" value="ECO:0007669"/>
    <property type="project" value="UniProtKB-KW"/>
</dbReference>
<dbReference type="PANTHER" id="PTHR30411">
    <property type="entry name" value="CYTOPLASMIC PROTEIN"/>
    <property type="match status" value="1"/>
</dbReference>
<dbReference type="RefSeq" id="WP_008902542.1">
    <property type="nucleotide sequence ID" value="NZ_GL397071.1"/>
</dbReference>
<dbReference type="EMBL" id="AEEH01000050">
    <property type="protein sequence ID" value="EFM24631.1"/>
    <property type="molecule type" value="Genomic_DNA"/>
</dbReference>
<evidence type="ECO:0000313" key="7">
    <source>
        <dbReference type="Proteomes" id="UP000003280"/>
    </source>
</evidence>
<dbReference type="eggNOG" id="COG2606">
    <property type="taxonomic scope" value="Bacteria"/>
</dbReference>
<comment type="similarity">
    <text evidence="1 4">Belongs to the prolyl-tRNA editing family. YbaK/EbsC subfamily.</text>
</comment>
<keyword evidence="7" id="KW-1185">Reference proteome</keyword>
<feature type="domain" description="YbaK/aminoacyl-tRNA synthetase-associated" evidence="5">
    <location>
        <begin position="31"/>
        <end position="143"/>
    </location>
</feature>
<keyword evidence="2 4" id="KW-0648">Protein biosynthesis</keyword>
<reference evidence="6 7" key="1">
    <citation type="submission" date="2010-07" db="EMBL/GenBank/DDBJ databases">
        <authorList>
            <person name="Muzny D."/>
            <person name="Qin X."/>
            <person name="Deng J."/>
            <person name="Jiang H."/>
            <person name="Liu Y."/>
            <person name="Qu J."/>
            <person name="Song X.-Z."/>
            <person name="Zhang L."/>
            <person name="Thornton R."/>
            <person name="Coyle M."/>
            <person name="Francisco L."/>
            <person name="Jackson L."/>
            <person name="Javaid M."/>
            <person name="Korchina V."/>
            <person name="Kovar C."/>
            <person name="Mata R."/>
            <person name="Mathew T."/>
            <person name="Ngo R."/>
            <person name="Nguyen L."/>
            <person name="Nguyen N."/>
            <person name="Okwuonu G."/>
            <person name="Ongeri F."/>
            <person name="Pham C."/>
            <person name="Simmons D."/>
            <person name="Wilczek-Boney K."/>
            <person name="Hale W."/>
            <person name="Jakkamsetti A."/>
            <person name="Pham P."/>
            <person name="Ruth R."/>
            <person name="San Lucas F."/>
            <person name="Warren J."/>
            <person name="Zhang J."/>
            <person name="Zhao Z."/>
            <person name="Zhou C."/>
            <person name="Zhu D."/>
            <person name="Lee S."/>
            <person name="Bess C."/>
            <person name="Blankenburg K."/>
            <person name="Forbes L."/>
            <person name="Fu Q."/>
            <person name="Gubbala S."/>
            <person name="Hirani K."/>
            <person name="Jayaseelan J.C."/>
            <person name="Lara F."/>
            <person name="Munidasa M."/>
            <person name="Palculict T."/>
            <person name="Patil S."/>
            <person name="Pu L.-L."/>
            <person name="Saada N."/>
            <person name="Tang L."/>
            <person name="Weissenberger G."/>
            <person name="Zhu Y."/>
            <person name="Hemphill L."/>
            <person name="Shang Y."/>
            <person name="Youmans B."/>
            <person name="Ayvaz T."/>
            <person name="Ross M."/>
            <person name="Santibanez J."/>
            <person name="Aqrawi P."/>
            <person name="Gross S."/>
            <person name="Joshi V."/>
            <person name="Fowler G."/>
            <person name="Nazareth L."/>
            <person name="Reid J."/>
            <person name="Worley K."/>
            <person name="Petrosino J."/>
            <person name="Highlander S."/>
            <person name="Gibbs R."/>
        </authorList>
    </citation>
    <scope>NUCLEOTIDE SEQUENCE [LARGE SCALE GENOMIC DNA]</scope>
    <source>
        <strain evidence="6 7">ATCC BAA-1640</strain>
    </source>
</reference>
<dbReference type="EC" id="4.2.-.-" evidence="4"/>